<sequence length="320" mass="36580">MFNPSSLPFPTQFSASRPDSTGVGGSSNPSPQTPIHSSSNSEFGNTRGLDAIDHNNDTVEEIPQESVHYWKWEEDEILISAWLNVSTDPAVETDQKGETFWNRIHNYCEEYNPTMKRGASATKKRWHKINKAKFTFERHWNMLRLEPKWSSQIPLQSGGSKRTNITSAGAYSSLSNPKTPLAEDAGIDSPVRPQGSKKSKRRGKGKGKSQMFEDLSKTKSSIVKKLSLIEDFKIAREKEVLDERENRDILLAMKEKELQIQQEMKLKELETQKLIKEMEIRTKEREMDFQVLNADPAKMSESRRAAHEQACAKIYAKWFT</sequence>
<name>A0ABU6TF16_9FABA</name>
<dbReference type="PANTHER" id="PTHR45023:SF4">
    <property type="entry name" value="GLYCINE-RICH PROTEIN-RELATED"/>
    <property type="match status" value="1"/>
</dbReference>
<reference evidence="2 3" key="1">
    <citation type="journal article" date="2023" name="Plants (Basel)">
        <title>Bridging the Gap: Combining Genomics and Transcriptomics Approaches to Understand Stylosanthes scabra, an Orphan Legume from the Brazilian Caatinga.</title>
        <authorList>
            <person name="Ferreira-Neto J.R.C."/>
            <person name="da Silva M.D."/>
            <person name="Binneck E."/>
            <person name="de Melo N.F."/>
            <person name="da Silva R.H."/>
            <person name="de Melo A.L.T.M."/>
            <person name="Pandolfi V."/>
            <person name="Bustamante F.O."/>
            <person name="Brasileiro-Vidal A.C."/>
            <person name="Benko-Iseppon A.M."/>
        </authorList>
    </citation>
    <scope>NUCLEOTIDE SEQUENCE [LARGE SCALE GENOMIC DNA]</scope>
    <source>
        <tissue evidence="2">Leaves</tissue>
    </source>
</reference>
<evidence type="ECO:0008006" key="4">
    <source>
        <dbReference type="Google" id="ProtNLM"/>
    </source>
</evidence>
<dbReference type="Proteomes" id="UP001341840">
    <property type="component" value="Unassembled WGS sequence"/>
</dbReference>
<evidence type="ECO:0000313" key="2">
    <source>
        <dbReference type="EMBL" id="MED6147302.1"/>
    </source>
</evidence>
<keyword evidence="3" id="KW-1185">Reference proteome</keyword>
<accession>A0ABU6TF16</accession>
<protein>
    <recommendedName>
        <fullName evidence="4">No apical meristem-associated C-terminal domain-containing protein</fullName>
    </recommendedName>
</protein>
<comment type="caution">
    <text evidence="2">The sequence shown here is derived from an EMBL/GenBank/DDBJ whole genome shotgun (WGS) entry which is preliminary data.</text>
</comment>
<feature type="region of interest" description="Disordered" evidence="1">
    <location>
        <begin position="152"/>
        <end position="213"/>
    </location>
</feature>
<feature type="compositionally biased region" description="Polar residues" evidence="1">
    <location>
        <begin position="26"/>
        <end position="44"/>
    </location>
</feature>
<feature type="region of interest" description="Disordered" evidence="1">
    <location>
        <begin position="1"/>
        <end position="57"/>
    </location>
</feature>
<dbReference type="EMBL" id="JASCZI010090869">
    <property type="protein sequence ID" value="MED6147302.1"/>
    <property type="molecule type" value="Genomic_DNA"/>
</dbReference>
<feature type="compositionally biased region" description="Polar residues" evidence="1">
    <location>
        <begin position="152"/>
        <end position="178"/>
    </location>
</feature>
<gene>
    <name evidence="2" type="ORF">PIB30_042991</name>
</gene>
<dbReference type="PANTHER" id="PTHR45023">
    <property type="match status" value="1"/>
</dbReference>
<organism evidence="2 3">
    <name type="scientific">Stylosanthes scabra</name>
    <dbReference type="NCBI Taxonomy" id="79078"/>
    <lineage>
        <taxon>Eukaryota</taxon>
        <taxon>Viridiplantae</taxon>
        <taxon>Streptophyta</taxon>
        <taxon>Embryophyta</taxon>
        <taxon>Tracheophyta</taxon>
        <taxon>Spermatophyta</taxon>
        <taxon>Magnoliopsida</taxon>
        <taxon>eudicotyledons</taxon>
        <taxon>Gunneridae</taxon>
        <taxon>Pentapetalae</taxon>
        <taxon>rosids</taxon>
        <taxon>fabids</taxon>
        <taxon>Fabales</taxon>
        <taxon>Fabaceae</taxon>
        <taxon>Papilionoideae</taxon>
        <taxon>50 kb inversion clade</taxon>
        <taxon>dalbergioids sensu lato</taxon>
        <taxon>Dalbergieae</taxon>
        <taxon>Pterocarpus clade</taxon>
        <taxon>Stylosanthes</taxon>
    </lineage>
</organism>
<proteinExistence type="predicted"/>
<feature type="compositionally biased region" description="Basic residues" evidence="1">
    <location>
        <begin position="195"/>
        <end position="207"/>
    </location>
</feature>
<evidence type="ECO:0000313" key="3">
    <source>
        <dbReference type="Proteomes" id="UP001341840"/>
    </source>
</evidence>
<evidence type="ECO:0000256" key="1">
    <source>
        <dbReference type="SAM" id="MobiDB-lite"/>
    </source>
</evidence>
<feature type="compositionally biased region" description="Polar residues" evidence="1">
    <location>
        <begin position="1"/>
        <end position="19"/>
    </location>
</feature>